<sequence length="608" mass="69339">MKLNRIEAKDIPPVKQFFVDNLSNVVVLAGPNGVGKTRLIQGLLQAFQSTGSYPNIRFILEATAKSESEQWGKDFLDTSISEDAQKLMITLQQSRRRTRWESSVIQFESNRTIQQIQPYSFTWDIIDPWEELIGWNYSFSELKNRFQDTLHSLFRKVQSRRDEIARKAEMLIKQGERTMSLDFPDPLLPFKNAFSQLLAPKELLEPEARQQELFYSYEGQQFPLSSLSSGEREVVNIVFDFLLRNPSHSIIIFDEPELHLHPELSYKLLQTLQTVGNNNQFIYCTHSPDIITASLENSVIFIAPPKSTTLNQAILVKEDDETHEALQKIGQSIGIVALGKKLVLIEGSDSSLDKQVYGAILKNKFPNLVLVPSGGKEVITSFSSIVNSILERTIWGVEFFMLCDRDAVPLSVSTSSLEDAGRGRLKILKCYHLENYFLDENVLAGVFSMMEPEDSWLCNPEKIRVRLREIAQQMIPYTAALIESAKYRSLVGNLDIMPKGCHDKSPNELAILIQKRAQAERERIIEIINDDDIEVSVMRTVENLQQSLENDTDDWKSAIPGKQLFNRFASQTKIDTGRLKTLYLREADNHSPYPFADIVAIFKQFACM</sequence>
<dbReference type="Pfam" id="PF13304">
    <property type="entry name" value="AAA_21"/>
    <property type="match status" value="1"/>
</dbReference>
<name>A0A367QA81_9NOSO</name>
<evidence type="ECO:0000259" key="1">
    <source>
        <dbReference type="SMART" id="SM00382"/>
    </source>
</evidence>
<accession>A0A367QA81</accession>
<keyword evidence="3" id="KW-1185">Reference proteome</keyword>
<dbReference type="Gene3D" id="3.40.50.300">
    <property type="entry name" value="P-loop containing nucleotide triphosphate hydrolases"/>
    <property type="match status" value="1"/>
</dbReference>
<comment type="caution">
    <text evidence="2">The sequence shown here is derived from an EMBL/GenBank/DDBJ whole genome shotgun (WGS) entry which is preliminary data.</text>
</comment>
<dbReference type="Proteomes" id="UP000252107">
    <property type="component" value="Unassembled WGS sequence"/>
</dbReference>
<dbReference type="SUPFAM" id="SSF52540">
    <property type="entry name" value="P-loop containing nucleoside triphosphate hydrolases"/>
    <property type="match status" value="1"/>
</dbReference>
<dbReference type="GO" id="GO:0005524">
    <property type="term" value="F:ATP binding"/>
    <property type="evidence" value="ECO:0007669"/>
    <property type="project" value="InterPro"/>
</dbReference>
<dbReference type="PANTHER" id="PTHR43581:SF2">
    <property type="entry name" value="EXCINUCLEASE ATPASE SUBUNIT"/>
    <property type="match status" value="1"/>
</dbReference>
<proteinExistence type="predicted"/>
<dbReference type="PANTHER" id="PTHR43581">
    <property type="entry name" value="ATP/GTP PHOSPHATASE"/>
    <property type="match status" value="1"/>
</dbReference>
<feature type="domain" description="AAA+ ATPase" evidence="1">
    <location>
        <begin position="22"/>
        <end position="306"/>
    </location>
</feature>
<dbReference type="SMART" id="SM00382">
    <property type="entry name" value="AAA"/>
    <property type="match status" value="1"/>
</dbReference>
<evidence type="ECO:0000313" key="2">
    <source>
        <dbReference type="EMBL" id="RCJ21077.1"/>
    </source>
</evidence>
<protein>
    <recommendedName>
        <fullName evidence="1">AAA+ ATPase domain-containing protein</fullName>
    </recommendedName>
</protein>
<dbReference type="InterPro" id="IPR051396">
    <property type="entry name" value="Bact_Antivir_Def_Nuclease"/>
</dbReference>
<dbReference type="InterPro" id="IPR003959">
    <property type="entry name" value="ATPase_AAA_core"/>
</dbReference>
<dbReference type="EMBL" id="LXQD01000333">
    <property type="protein sequence ID" value="RCJ21077.1"/>
    <property type="molecule type" value="Genomic_DNA"/>
</dbReference>
<organism evidence="2 3">
    <name type="scientific">Nostoc minutum NIES-26</name>
    <dbReference type="NCBI Taxonomy" id="1844469"/>
    <lineage>
        <taxon>Bacteria</taxon>
        <taxon>Bacillati</taxon>
        <taxon>Cyanobacteriota</taxon>
        <taxon>Cyanophyceae</taxon>
        <taxon>Nostocales</taxon>
        <taxon>Nostocaceae</taxon>
        <taxon>Nostoc</taxon>
    </lineage>
</organism>
<evidence type="ECO:0000313" key="3">
    <source>
        <dbReference type="Proteomes" id="UP000252107"/>
    </source>
</evidence>
<dbReference type="GO" id="GO:0016887">
    <property type="term" value="F:ATP hydrolysis activity"/>
    <property type="evidence" value="ECO:0007669"/>
    <property type="project" value="InterPro"/>
</dbReference>
<dbReference type="InterPro" id="IPR003593">
    <property type="entry name" value="AAA+_ATPase"/>
</dbReference>
<reference evidence="2" key="1">
    <citation type="submission" date="2016-04" db="EMBL/GenBank/DDBJ databases">
        <authorList>
            <person name="Tabuchi Yagui T.R."/>
        </authorList>
    </citation>
    <scope>NUCLEOTIDE SEQUENCE [LARGE SCALE GENOMIC DNA]</scope>
    <source>
        <strain evidence="2">NIES-26</strain>
    </source>
</reference>
<dbReference type="AlphaFoldDB" id="A0A367QA81"/>
<gene>
    <name evidence="2" type="ORF">A6770_30885</name>
</gene>
<dbReference type="InterPro" id="IPR027417">
    <property type="entry name" value="P-loop_NTPase"/>
</dbReference>